<accession>A0A4R3Z5M5</accession>
<protein>
    <submittedName>
        <fullName evidence="3">Zinc ribbon protein</fullName>
    </submittedName>
</protein>
<evidence type="ECO:0000256" key="1">
    <source>
        <dbReference type="SAM" id="Phobius"/>
    </source>
</evidence>
<evidence type="ECO:0000313" key="3">
    <source>
        <dbReference type="EMBL" id="TCW00580.1"/>
    </source>
</evidence>
<sequence>MYCHQCGKEINDEVKFCPYCGAPIDLGQTQTDQGYQPLQDNPYNQPYNQSYNNSNVKADDAPSAGFAVLSFFIPIVGLILYIVWKNEYPAKAKSCLKGLIVGVVLYVISLCCMFAAIGSIATDSEEDLEFNGYYNAVVETIPYESID</sequence>
<dbReference type="AlphaFoldDB" id="A0A4R3Z5M5"/>
<gene>
    <name evidence="3" type="ORF">EDD60_10769</name>
</gene>
<keyword evidence="4" id="KW-1185">Reference proteome</keyword>
<feature type="domain" description="Zinc-ribbon" evidence="2">
    <location>
        <begin position="2"/>
        <end position="24"/>
    </location>
</feature>
<feature type="transmembrane region" description="Helical" evidence="1">
    <location>
        <begin position="96"/>
        <end position="121"/>
    </location>
</feature>
<comment type="caution">
    <text evidence="3">The sequence shown here is derived from an EMBL/GenBank/DDBJ whole genome shotgun (WGS) entry which is preliminary data.</text>
</comment>
<evidence type="ECO:0000259" key="2">
    <source>
        <dbReference type="Pfam" id="PF13240"/>
    </source>
</evidence>
<dbReference type="Pfam" id="PF13240">
    <property type="entry name" value="Zn_Ribbon_1"/>
    <property type="match status" value="1"/>
</dbReference>
<reference evidence="3 4" key="1">
    <citation type="submission" date="2019-03" db="EMBL/GenBank/DDBJ databases">
        <title>Genomic Encyclopedia of Type Strains, Phase IV (KMG-IV): sequencing the most valuable type-strain genomes for metagenomic binning, comparative biology and taxonomic classification.</title>
        <authorList>
            <person name="Goeker M."/>
        </authorList>
    </citation>
    <scope>NUCLEOTIDE SEQUENCE [LARGE SCALE GENOMIC DNA]</scope>
    <source>
        <strain evidence="3 4">DSM 29487</strain>
    </source>
</reference>
<feature type="transmembrane region" description="Helical" evidence="1">
    <location>
        <begin position="64"/>
        <end position="84"/>
    </location>
</feature>
<dbReference type="Proteomes" id="UP000295515">
    <property type="component" value="Unassembled WGS sequence"/>
</dbReference>
<evidence type="ECO:0000313" key="4">
    <source>
        <dbReference type="Proteomes" id="UP000295515"/>
    </source>
</evidence>
<dbReference type="GeneID" id="98915163"/>
<keyword evidence="1" id="KW-1133">Transmembrane helix</keyword>
<dbReference type="RefSeq" id="WP_066448268.1">
    <property type="nucleotide sequence ID" value="NZ_DBGCPY010000070.1"/>
</dbReference>
<keyword evidence="1" id="KW-0812">Transmembrane</keyword>
<keyword evidence="1" id="KW-0472">Membrane</keyword>
<organism evidence="3 4">
    <name type="scientific">Longibaculum muris</name>
    <dbReference type="NCBI Taxonomy" id="1796628"/>
    <lineage>
        <taxon>Bacteria</taxon>
        <taxon>Bacillati</taxon>
        <taxon>Bacillota</taxon>
        <taxon>Erysipelotrichia</taxon>
        <taxon>Erysipelotrichales</taxon>
        <taxon>Coprobacillaceae</taxon>
        <taxon>Longibaculum</taxon>
    </lineage>
</organism>
<proteinExistence type="predicted"/>
<dbReference type="EMBL" id="SMCQ01000007">
    <property type="protein sequence ID" value="TCW00580.1"/>
    <property type="molecule type" value="Genomic_DNA"/>
</dbReference>
<name>A0A4R3Z5M5_9FIRM</name>
<dbReference type="InterPro" id="IPR026870">
    <property type="entry name" value="Zinc_ribbon_dom"/>
</dbReference>